<dbReference type="PANTHER" id="PTHR41317">
    <property type="entry name" value="PD-(D_E)XK NUCLEASE FAMILY TRANSPOSASE"/>
    <property type="match status" value="1"/>
</dbReference>
<protein>
    <submittedName>
        <fullName evidence="1">Transposase</fullName>
    </submittedName>
</protein>
<comment type="caution">
    <text evidence="1">The sequence shown here is derived from an EMBL/GenBank/DDBJ whole genome shotgun (WGS) entry which is preliminary data.</text>
</comment>
<keyword evidence="2" id="KW-1185">Reference proteome</keyword>
<proteinExistence type="predicted"/>
<evidence type="ECO:0000313" key="2">
    <source>
        <dbReference type="Proteomes" id="UP000034681"/>
    </source>
</evidence>
<dbReference type="Pfam" id="PF12784">
    <property type="entry name" value="PDDEXK_2"/>
    <property type="match status" value="1"/>
</dbReference>
<dbReference type="STRING" id="317619.GCA_000332315_03697"/>
<dbReference type="InterPro" id="IPR010106">
    <property type="entry name" value="RpnA"/>
</dbReference>
<dbReference type="RefSeq" id="WP_017713880.1">
    <property type="nucleotide sequence ID" value="NZ_KB235941.1"/>
</dbReference>
<evidence type="ECO:0000313" key="1">
    <source>
        <dbReference type="EMBL" id="KKJ01271.1"/>
    </source>
</evidence>
<name>A0A0M2PXV5_PROHO</name>
<reference evidence="1" key="1">
    <citation type="submission" date="2012-04" db="EMBL/GenBank/DDBJ databases">
        <authorList>
            <person name="Borisov I.G."/>
            <person name="Ivanikova N.V."/>
            <person name="Pinevich A.V."/>
        </authorList>
    </citation>
    <scope>NUCLEOTIDE SEQUENCE [LARGE SCALE GENOMIC DNA]</scope>
    <source>
        <strain evidence="1">CALU 1027</strain>
    </source>
</reference>
<organism evidence="1 2">
    <name type="scientific">Prochlorothrix hollandica PCC 9006 = CALU 1027</name>
    <dbReference type="NCBI Taxonomy" id="317619"/>
    <lineage>
        <taxon>Bacteria</taxon>
        <taxon>Bacillati</taxon>
        <taxon>Cyanobacteriota</taxon>
        <taxon>Cyanophyceae</taxon>
        <taxon>Prochlorotrichales</taxon>
        <taxon>Prochlorotrichaceae</taxon>
        <taxon>Prochlorothrix</taxon>
    </lineage>
</organism>
<gene>
    <name evidence="1" type="ORF">PROH_02585</name>
</gene>
<sequence>MRFLDPKTDFAFKKIFGSAESKPILIEFLNALVYDSQPIVQDLEILDPYQAPQLQGVKDTFLDVKAQLADGTMVLIEMQVLNPLDFNKRVLYNVAKAYSLQLQRGQGYSRLRPVIGLTITDFVLFPERDRFLSHYQLLDREDGLPYGDDIELVFVELPKFAKSLGDLETLTDLWTFFLQQAGDLEEIPPPLDSSPNLDHAFHIAETVNLSMEEFDLLEKQAFRVEDGRNVVRRALLEGLQQGREEGREEGREAGIQESRREIARSLLGLLPAAVIAERTGLTVAEVEALAAADAAAGT</sequence>
<dbReference type="EMBL" id="AJTX02000002">
    <property type="protein sequence ID" value="KKJ01271.1"/>
    <property type="molecule type" value="Genomic_DNA"/>
</dbReference>
<dbReference type="AlphaFoldDB" id="A0A0M2PXV5"/>
<dbReference type="NCBIfam" id="TIGR01784">
    <property type="entry name" value="T_den_put_tspse"/>
    <property type="match status" value="1"/>
</dbReference>
<dbReference type="eggNOG" id="COG5464">
    <property type="taxonomic scope" value="Bacteria"/>
</dbReference>
<dbReference type="PANTHER" id="PTHR41317:SF1">
    <property type="entry name" value="PD-(D_E)XK NUCLEASE FAMILY TRANSPOSASE"/>
    <property type="match status" value="1"/>
</dbReference>
<accession>A0A0M2PXV5</accession>
<dbReference type="Proteomes" id="UP000034681">
    <property type="component" value="Unassembled WGS sequence"/>
</dbReference>
<dbReference type="OrthoDB" id="495817at2"/>